<sequence length="136" mass="15315">MADRDTSRTQITTYLPVYQKREWQAHAEELEMSQSEYLRTMVQAGRRGFSLDVDREVSADAPADDGTPGGDGLRTRLLGILREGDYRSWDALVSALTADIEDDLEEELERLQAENVIRYSGRRGGYTLVEAGGDDR</sequence>
<proteinExistence type="predicted"/>
<dbReference type="RefSeq" id="WP_276305889.1">
    <property type="nucleotide sequence ID" value="NZ_CP119993.1"/>
</dbReference>
<accession>A0ABD6ACJ4</accession>
<reference evidence="1 2" key="1">
    <citation type="journal article" date="2019" name="Int. J. Syst. Evol. Microbiol.">
        <title>The Global Catalogue of Microorganisms (GCM) 10K type strain sequencing project: providing services to taxonomists for standard genome sequencing and annotation.</title>
        <authorList>
            <consortium name="The Broad Institute Genomics Platform"/>
            <consortium name="The Broad Institute Genome Sequencing Center for Infectious Disease"/>
            <person name="Wu L."/>
            <person name="Ma J."/>
        </authorList>
    </citation>
    <scope>NUCLEOTIDE SEQUENCE [LARGE SCALE GENOMIC DNA]</scope>
    <source>
        <strain evidence="1 2">PSR21</strain>
    </source>
</reference>
<dbReference type="InterPro" id="IPR043828">
    <property type="entry name" value="DUF5805"/>
</dbReference>
<comment type="caution">
    <text evidence="1">The sequence shown here is derived from an EMBL/GenBank/DDBJ whole genome shotgun (WGS) entry which is preliminary data.</text>
</comment>
<keyword evidence="2" id="KW-1185">Reference proteome</keyword>
<dbReference type="AlphaFoldDB" id="A0ABD6ACJ4"/>
<dbReference type="Proteomes" id="UP001596547">
    <property type="component" value="Unassembled WGS sequence"/>
</dbReference>
<protein>
    <submittedName>
        <fullName evidence="1">DUF5805 domain-containing protein</fullName>
    </submittedName>
</protein>
<organism evidence="1 2">
    <name type="scientific">Halomarina halobia</name>
    <dbReference type="NCBI Taxonomy" id="3033386"/>
    <lineage>
        <taxon>Archaea</taxon>
        <taxon>Methanobacteriati</taxon>
        <taxon>Methanobacteriota</taxon>
        <taxon>Stenosarchaea group</taxon>
        <taxon>Halobacteria</taxon>
        <taxon>Halobacteriales</taxon>
        <taxon>Natronomonadaceae</taxon>
        <taxon>Halomarina</taxon>
    </lineage>
</organism>
<dbReference type="Pfam" id="PF19121">
    <property type="entry name" value="DUF5805"/>
    <property type="match status" value="1"/>
</dbReference>
<name>A0ABD6ACJ4_9EURY</name>
<dbReference type="GeneID" id="79317506"/>
<gene>
    <name evidence="1" type="ORF">ACFQPE_16175</name>
</gene>
<evidence type="ECO:0000313" key="1">
    <source>
        <dbReference type="EMBL" id="MFC7318319.1"/>
    </source>
</evidence>
<dbReference type="EMBL" id="JBHTBF010000003">
    <property type="protein sequence ID" value="MFC7318319.1"/>
    <property type="molecule type" value="Genomic_DNA"/>
</dbReference>
<evidence type="ECO:0000313" key="2">
    <source>
        <dbReference type="Proteomes" id="UP001596547"/>
    </source>
</evidence>